<dbReference type="Proteomes" id="UP000199409">
    <property type="component" value="Unassembled WGS sequence"/>
</dbReference>
<protein>
    <submittedName>
        <fullName evidence="1">Uncharacterized protein</fullName>
    </submittedName>
</protein>
<dbReference type="AlphaFoldDB" id="A0A1H4A569"/>
<evidence type="ECO:0000313" key="1">
    <source>
        <dbReference type="EMBL" id="SEA30712.1"/>
    </source>
</evidence>
<dbReference type="EMBL" id="FNQN01000004">
    <property type="protein sequence ID" value="SEA30712.1"/>
    <property type="molecule type" value="Genomic_DNA"/>
</dbReference>
<evidence type="ECO:0000313" key="2">
    <source>
        <dbReference type="Proteomes" id="UP000199409"/>
    </source>
</evidence>
<gene>
    <name evidence="1" type="ORF">SAMN05660420_01794</name>
</gene>
<name>A0A1H4A569_9BACT</name>
<organism evidence="1 2">
    <name type="scientific">Desulfuromusa kysingii</name>
    <dbReference type="NCBI Taxonomy" id="37625"/>
    <lineage>
        <taxon>Bacteria</taxon>
        <taxon>Pseudomonadati</taxon>
        <taxon>Thermodesulfobacteriota</taxon>
        <taxon>Desulfuromonadia</taxon>
        <taxon>Desulfuromonadales</taxon>
        <taxon>Geopsychrobacteraceae</taxon>
        <taxon>Desulfuromusa</taxon>
    </lineage>
</organism>
<dbReference type="RefSeq" id="WP_092347005.1">
    <property type="nucleotide sequence ID" value="NZ_FNQN01000004.1"/>
</dbReference>
<sequence>MNRITVLSISRRTEILAPLKQDKGYDPSWGSQTLQGIMIPDLVIYIKKANLMKVALAYVEELRDHKLPMLQHYSFQ</sequence>
<reference evidence="1 2" key="1">
    <citation type="submission" date="2016-10" db="EMBL/GenBank/DDBJ databases">
        <authorList>
            <person name="de Groot N.N."/>
        </authorList>
    </citation>
    <scope>NUCLEOTIDE SEQUENCE [LARGE SCALE GENOMIC DNA]</scope>
    <source>
        <strain evidence="1 2">DSM 7343</strain>
    </source>
</reference>
<proteinExistence type="predicted"/>
<dbReference type="STRING" id="37625.SAMN05660420_01794"/>
<accession>A0A1H4A569</accession>
<keyword evidence="2" id="KW-1185">Reference proteome</keyword>